<protein>
    <recommendedName>
        <fullName evidence="6">inositol-3-phosphate synthase</fullName>
        <ecNumber evidence="6">5.5.1.4</ecNumber>
    </recommendedName>
</protein>
<feature type="compositionally biased region" description="Low complexity" evidence="15">
    <location>
        <begin position="545"/>
        <end position="565"/>
    </location>
</feature>
<feature type="region of interest" description="Disordered" evidence="15">
    <location>
        <begin position="541"/>
        <end position="565"/>
    </location>
</feature>
<dbReference type="GO" id="GO:0006021">
    <property type="term" value="P:inositol biosynthetic process"/>
    <property type="evidence" value="ECO:0007669"/>
    <property type="project" value="UniProtKB-KW"/>
</dbReference>
<evidence type="ECO:0000256" key="12">
    <source>
        <dbReference type="ARBA" id="ARBA00023209"/>
    </source>
</evidence>
<evidence type="ECO:0000256" key="2">
    <source>
        <dbReference type="ARBA" id="ARBA00001911"/>
    </source>
</evidence>
<dbReference type="InterPro" id="IPR002587">
    <property type="entry name" value="Myo-inos-1-P_Synthase"/>
</dbReference>
<feature type="region of interest" description="Disordered" evidence="15">
    <location>
        <begin position="1"/>
        <end position="22"/>
    </location>
</feature>
<keyword evidence="8" id="KW-0444">Lipid biosynthesis</keyword>
<dbReference type="InterPro" id="IPR036291">
    <property type="entry name" value="NAD(P)-bd_dom_sf"/>
</dbReference>
<comment type="subcellular location">
    <subcellularLocation>
        <location evidence="3">Cytoplasm</location>
    </subcellularLocation>
</comment>
<evidence type="ECO:0000256" key="8">
    <source>
        <dbReference type="ARBA" id="ARBA00022516"/>
    </source>
</evidence>
<comment type="similarity">
    <text evidence="5">Belongs to the myo-inositol 1-phosphate synthase family.</text>
</comment>
<name>A0AAV9ITY7_CYACA</name>
<keyword evidence="9" id="KW-0398">Inositol biosynthesis</keyword>
<reference evidence="17 18" key="1">
    <citation type="submission" date="2022-07" db="EMBL/GenBank/DDBJ databases">
        <title>Genome-wide signatures of adaptation to extreme environments.</title>
        <authorList>
            <person name="Cho C.H."/>
            <person name="Yoon H.S."/>
        </authorList>
    </citation>
    <scope>NUCLEOTIDE SEQUENCE [LARGE SCALE GENOMIC DNA]</scope>
    <source>
        <strain evidence="17 18">DBV 063 E5</strain>
    </source>
</reference>
<gene>
    <name evidence="17" type="ORF">CDCA_CDCA05G1600</name>
</gene>
<dbReference type="EC" id="5.5.1.4" evidence="6"/>
<keyword evidence="11" id="KW-0443">Lipid metabolism</keyword>
<dbReference type="FunFam" id="3.40.50.720:FF:000069">
    <property type="entry name" value="Inositol-3-phosphate synthase 1"/>
    <property type="match status" value="1"/>
</dbReference>
<dbReference type="EMBL" id="JANCYW010000005">
    <property type="protein sequence ID" value="KAK4535575.1"/>
    <property type="molecule type" value="Genomic_DNA"/>
</dbReference>
<dbReference type="Pfam" id="PF07994">
    <property type="entry name" value="NAD_binding_5"/>
    <property type="match status" value="1"/>
</dbReference>
<evidence type="ECO:0000313" key="18">
    <source>
        <dbReference type="Proteomes" id="UP001301350"/>
    </source>
</evidence>
<dbReference type="Proteomes" id="UP001301350">
    <property type="component" value="Unassembled WGS sequence"/>
</dbReference>
<evidence type="ECO:0000256" key="3">
    <source>
        <dbReference type="ARBA" id="ARBA00004496"/>
    </source>
</evidence>
<evidence type="ECO:0000256" key="1">
    <source>
        <dbReference type="ARBA" id="ARBA00000113"/>
    </source>
</evidence>
<proteinExistence type="inferred from homology"/>
<comment type="caution">
    <text evidence="17">The sequence shown here is derived from an EMBL/GenBank/DDBJ whole genome shotgun (WGS) entry which is preliminary data.</text>
</comment>
<dbReference type="GO" id="GO:0004512">
    <property type="term" value="F:inositol-3-phosphate synthase activity"/>
    <property type="evidence" value="ECO:0007669"/>
    <property type="project" value="UniProtKB-EC"/>
</dbReference>
<evidence type="ECO:0000256" key="13">
    <source>
        <dbReference type="ARBA" id="ARBA00023235"/>
    </source>
</evidence>
<comment type="pathway">
    <text evidence="4">Polyol metabolism; myo-inositol biosynthesis; myo-inositol from D-glucose 6-phosphate: step 1/2.</text>
</comment>
<feature type="domain" description="Myo-inositol-1-phosphate synthase GAPDH-like" evidence="16">
    <location>
        <begin position="339"/>
        <end position="452"/>
    </location>
</feature>
<comment type="catalytic activity">
    <reaction evidence="1">
        <text>D-glucose 6-phosphate = 1D-myo-inositol 3-phosphate</text>
        <dbReference type="Rhea" id="RHEA:10716"/>
        <dbReference type="ChEBI" id="CHEBI:58401"/>
        <dbReference type="ChEBI" id="CHEBI:61548"/>
        <dbReference type="EC" id="5.5.1.4"/>
    </reaction>
</comment>
<dbReference type="GO" id="GO:0005737">
    <property type="term" value="C:cytoplasm"/>
    <property type="evidence" value="ECO:0007669"/>
    <property type="project" value="UniProtKB-SubCell"/>
</dbReference>
<keyword evidence="14" id="KW-1208">Phospholipid metabolism</keyword>
<evidence type="ECO:0000256" key="4">
    <source>
        <dbReference type="ARBA" id="ARBA00005117"/>
    </source>
</evidence>
<evidence type="ECO:0000256" key="9">
    <source>
        <dbReference type="ARBA" id="ARBA00022550"/>
    </source>
</evidence>
<dbReference type="Pfam" id="PF01658">
    <property type="entry name" value="Inos-1-P_synth"/>
    <property type="match status" value="1"/>
</dbReference>
<dbReference type="SUPFAM" id="SSF55347">
    <property type="entry name" value="Glyceraldehyde-3-phosphate dehydrogenase-like, C-terminal domain"/>
    <property type="match status" value="1"/>
</dbReference>
<dbReference type="SUPFAM" id="SSF51735">
    <property type="entry name" value="NAD(P)-binding Rossmann-fold domains"/>
    <property type="match status" value="1"/>
</dbReference>
<feature type="compositionally biased region" description="Low complexity" evidence="15">
    <location>
        <begin position="12"/>
        <end position="22"/>
    </location>
</feature>
<keyword evidence="12" id="KW-0594">Phospholipid biosynthesis</keyword>
<sequence length="565" mass="62153">MRPSGPADDRATASAAATATTAASESPFRSFRAWPVRVQSPRVRYTDRHVEAQYEYRTARVTPDLQRQVLEAREHTLSYTFRTELRVPRLGLLQVGWGGNNGSTVTAAVVANRERLSWAARGGPQAANYYGSLTQAATVHVGSDAAGRDVYVPLSSLLPMVHPNDLVLGGWDVSSLNLADALERAQVLEPDLRRQLRPLLQDMRPWPGAFDRSFIASNQWPRADNVLAGGKGEQLRALRGHIQQFKREHALERAVVVWTGNSERYSSLPPEAHQRAPALLAAIDADHAEVSPSTLYAVAAVLEHCPFVNGSPQNTLLPSVVELARQHHVPVLGDDFKSGQTRLKSVLVDYLLECGFKVRAMVTYNHLGNNDMYQLTDRVMWQPKSSSKSRVIDDLVASNGLLYGPHEQPDHAVVVQYVPYLGDSKRDVSEYTSEAFMGAHYTSVMHNECLDSMLCAPLIIDTAILCELFTRVSFRRTDAPGDYEPLHPVLSVLGFFMKSPQVPPGEPVVNALRRQRACLENMLRALVGLPPESHLRLESKCRVEAPPSSDGESGAAGAARPVAAE</sequence>
<evidence type="ECO:0000256" key="10">
    <source>
        <dbReference type="ARBA" id="ARBA00023027"/>
    </source>
</evidence>
<evidence type="ECO:0000256" key="14">
    <source>
        <dbReference type="ARBA" id="ARBA00023264"/>
    </source>
</evidence>
<dbReference type="Gene3D" id="3.40.50.720">
    <property type="entry name" value="NAD(P)-binding Rossmann-like Domain"/>
    <property type="match status" value="2"/>
</dbReference>
<evidence type="ECO:0000256" key="11">
    <source>
        <dbReference type="ARBA" id="ARBA00023098"/>
    </source>
</evidence>
<organism evidence="17 18">
    <name type="scientific">Cyanidium caldarium</name>
    <name type="common">Red alga</name>
    <dbReference type="NCBI Taxonomy" id="2771"/>
    <lineage>
        <taxon>Eukaryota</taxon>
        <taxon>Rhodophyta</taxon>
        <taxon>Bangiophyceae</taxon>
        <taxon>Cyanidiales</taxon>
        <taxon>Cyanidiaceae</taxon>
        <taxon>Cyanidium</taxon>
    </lineage>
</organism>
<evidence type="ECO:0000259" key="16">
    <source>
        <dbReference type="Pfam" id="PF01658"/>
    </source>
</evidence>
<dbReference type="GO" id="GO:0008654">
    <property type="term" value="P:phospholipid biosynthetic process"/>
    <property type="evidence" value="ECO:0007669"/>
    <property type="project" value="UniProtKB-KW"/>
</dbReference>
<evidence type="ECO:0000256" key="7">
    <source>
        <dbReference type="ARBA" id="ARBA00022490"/>
    </source>
</evidence>
<accession>A0AAV9ITY7</accession>
<dbReference type="InterPro" id="IPR013021">
    <property type="entry name" value="Myo-inos-1-P_Synthase_GAPDH"/>
</dbReference>
<keyword evidence="18" id="KW-1185">Reference proteome</keyword>
<comment type="cofactor">
    <cofactor evidence="2">
        <name>NAD(+)</name>
        <dbReference type="ChEBI" id="CHEBI:57540"/>
    </cofactor>
</comment>
<evidence type="ECO:0000256" key="5">
    <source>
        <dbReference type="ARBA" id="ARBA00010813"/>
    </source>
</evidence>
<evidence type="ECO:0000313" key="17">
    <source>
        <dbReference type="EMBL" id="KAK4535575.1"/>
    </source>
</evidence>
<keyword evidence="7" id="KW-0963">Cytoplasm</keyword>
<dbReference type="PIRSF" id="PIRSF015578">
    <property type="entry name" value="Myoinos-ppht_syn"/>
    <property type="match status" value="1"/>
</dbReference>
<evidence type="ECO:0000256" key="15">
    <source>
        <dbReference type="SAM" id="MobiDB-lite"/>
    </source>
</evidence>
<dbReference type="PANTHER" id="PTHR11510">
    <property type="entry name" value="MYO-INOSITOL-1 PHOSPHATE SYNTHASE"/>
    <property type="match status" value="1"/>
</dbReference>
<dbReference type="AlphaFoldDB" id="A0AAV9ITY7"/>
<evidence type="ECO:0000256" key="6">
    <source>
        <dbReference type="ARBA" id="ARBA00012125"/>
    </source>
</evidence>
<keyword evidence="13" id="KW-0413">Isomerase</keyword>
<keyword evidence="10" id="KW-0520">NAD</keyword>